<gene>
    <name evidence="1" type="ORF">E3N88_00161</name>
</gene>
<organism evidence="1 2">
    <name type="scientific">Mikania micrantha</name>
    <name type="common">bitter vine</name>
    <dbReference type="NCBI Taxonomy" id="192012"/>
    <lineage>
        <taxon>Eukaryota</taxon>
        <taxon>Viridiplantae</taxon>
        <taxon>Streptophyta</taxon>
        <taxon>Embryophyta</taxon>
        <taxon>Tracheophyta</taxon>
        <taxon>Spermatophyta</taxon>
        <taxon>Magnoliopsida</taxon>
        <taxon>eudicotyledons</taxon>
        <taxon>Gunneridae</taxon>
        <taxon>Pentapetalae</taxon>
        <taxon>asterids</taxon>
        <taxon>campanulids</taxon>
        <taxon>Asterales</taxon>
        <taxon>Asteraceae</taxon>
        <taxon>Asteroideae</taxon>
        <taxon>Heliantheae alliance</taxon>
        <taxon>Eupatorieae</taxon>
        <taxon>Mikania</taxon>
    </lineage>
</organism>
<comment type="caution">
    <text evidence="1">The sequence shown here is derived from an EMBL/GenBank/DDBJ whole genome shotgun (WGS) entry which is preliminary data.</text>
</comment>
<proteinExistence type="predicted"/>
<sequence>MLKPSTTVQVSQCRAKARKCRAKWRPKVKHCSTLHDRAPMVHDRAKFQNFYKFSFSPHLKGLDFLEQNSLLSRFLRAFQRRF</sequence>
<evidence type="ECO:0000313" key="2">
    <source>
        <dbReference type="Proteomes" id="UP000326396"/>
    </source>
</evidence>
<dbReference type="EMBL" id="SZYD01000001">
    <property type="protein sequence ID" value="KAD7477025.1"/>
    <property type="molecule type" value="Genomic_DNA"/>
</dbReference>
<protein>
    <submittedName>
        <fullName evidence="1">Uncharacterized protein</fullName>
    </submittedName>
</protein>
<keyword evidence="2" id="KW-1185">Reference proteome</keyword>
<dbReference type="Proteomes" id="UP000326396">
    <property type="component" value="Linkage Group LG1"/>
</dbReference>
<name>A0A5N6PX95_9ASTR</name>
<evidence type="ECO:0000313" key="1">
    <source>
        <dbReference type="EMBL" id="KAD7477025.1"/>
    </source>
</evidence>
<dbReference type="AlphaFoldDB" id="A0A5N6PX95"/>
<reference evidence="1 2" key="1">
    <citation type="submission" date="2019-05" db="EMBL/GenBank/DDBJ databases">
        <title>Mikania micrantha, genome provides insights into the molecular mechanism of rapid growth.</title>
        <authorList>
            <person name="Liu B."/>
        </authorList>
    </citation>
    <scope>NUCLEOTIDE SEQUENCE [LARGE SCALE GENOMIC DNA]</scope>
    <source>
        <strain evidence="1">NLD-2019</strain>
        <tissue evidence="1">Leaf</tissue>
    </source>
</reference>
<accession>A0A5N6PX95</accession>